<evidence type="ECO:0000313" key="2">
    <source>
        <dbReference type="Proteomes" id="UP001062846"/>
    </source>
</evidence>
<keyword evidence="2" id="KW-1185">Reference proteome</keyword>
<dbReference type="EMBL" id="CM046393">
    <property type="protein sequence ID" value="KAI8550838.1"/>
    <property type="molecule type" value="Genomic_DNA"/>
</dbReference>
<proteinExistence type="predicted"/>
<protein>
    <submittedName>
        <fullName evidence="1">Uncharacterized protein</fullName>
    </submittedName>
</protein>
<name>A0ACC0NEC1_RHOML</name>
<evidence type="ECO:0000313" key="1">
    <source>
        <dbReference type="EMBL" id="KAI8550838.1"/>
    </source>
</evidence>
<dbReference type="Proteomes" id="UP001062846">
    <property type="component" value="Chromosome 6"/>
</dbReference>
<reference evidence="1" key="1">
    <citation type="submission" date="2022-02" db="EMBL/GenBank/DDBJ databases">
        <title>Plant Genome Project.</title>
        <authorList>
            <person name="Zhang R.-G."/>
        </authorList>
    </citation>
    <scope>NUCLEOTIDE SEQUENCE</scope>
    <source>
        <strain evidence="1">AT1</strain>
    </source>
</reference>
<gene>
    <name evidence="1" type="ORF">RHMOL_Rhmol06G0138800</name>
</gene>
<organism evidence="1 2">
    <name type="scientific">Rhododendron molle</name>
    <name type="common">Chinese azalea</name>
    <name type="synonym">Azalea mollis</name>
    <dbReference type="NCBI Taxonomy" id="49168"/>
    <lineage>
        <taxon>Eukaryota</taxon>
        <taxon>Viridiplantae</taxon>
        <taxon>Streptophyta</taxon>
        <taxon>Embryophyta</taxon>
        <taxon>Tracheophyta</taxon>
        <taxon>Spermatophyta</taxon>
        <taxon>Magnoliopsida</taxon>
        <taxon>eudicotyledons</taxon>
        <taxon>Gunneridae</taxon>
        <taxon>Pentapetalae</taxon>
        <taxon>asterids</taxon>
        <taxon>Ericales</taxon>
        <taxon>Ericaceae</taxon>
        <taxon>Ericoideae</taxon>
        <taxon>Rhodoreae</taxon>
        <taxon>Rhododendron</taxon>
    </lineage>
</organism>
<accession>A0ACC0NEC1</accession>
<sequence length="439" mass="48187">MVVVSGMQTDDGKTAAVMVMVAAFGRCWESCGGDGCSSWQTDDGKAVVVMVMVAAFGSFWQTDDGKAVAVMVMDAAFGSFYMGIYEKLGLVLVSEWWWLATDDGKAVAVMVMVAAFGRVSMENWGWRWFVHGGGWWYANRRWEAVAVMVAAFGWLFLVFTGVSMLNGGWCWLVNGGMQTDDGKAVAVMDVAFGRKMVVVGGMQTDDGKAVAVMVAAFGRSLMVFILEGSKLELEGRIVLLHTLEDLLGKRTTSNSFPGVMELFCGDSTRFLDLSTSESLIETLSLDVPKNIPELKVGIVEILCIWFVPTAEVYFVDSNCCKTTSMNSEWALCLIGYAIELDMTSREIQAFAKVDGEIQQKGSTEDMIFKIPYLISHGDSMEDFWINGLKAARAFCHEMLKSPPSLLAALVVLLPVLRGLGCKYRVRVQVQASDLQKLKS</sequence>
<comment type="caution">
    <text evidence="1">The sequence shown here is derived from an EMBL/GenBank/DDBJ whole genome shotgun (WGS) entry which is preliminary data.</text>
</comment>